<dbReference type="Pfam" id="PF00940">
    <property type="entry name" value="RNA_pol"/>
    <property type="match status" value="1"/>
</dbReference>
<feature type="repeat" description="PPR" evidence="10">
    <location>
        <begin position="1077"/>
        <end position="1111"/>
    </location>
</feature>
<evidence type="ECO:0000256" key="4">
    <source>
        <dbReference type="ARBA" id="ARBA00022478"/>
    </source>
</evidence>
<evidence type="ECO:0000259" key="11">
    <source>
        <dbReference type="Pfam" id="PF00940"/>
    </source>
</evidence>
<evidence type="ECO:0000259" key="12">
    <source>
        <dbReference type="Pfam" id="PF13966"/>
    </source>
</evidence>
<dbReference type="PANTHER" id="PTHR47447:SF22">
    <property type="entry name" value="TETRATRICOPEPTIDE-LIKE HELICAL DOMAIN SUPERFAMILY"/>
    <property type="match status" value="1"/>
</dbReference>
<evidence type="ECO:0000256" key="6">
    <source>
        <dbReference type="ARBA" id="ARBA00022695"/>
    </source>
</evidence>
<dbReference type="Pfam" id="PF01535">
    <property type="entry name" value="PPR"/>
    <property type="match status" value="3"/>
</dbReference>
<feature type="repeat" description="PPR" evidence="10">
    <location>
        <begin position="1007"/>
        <end position="1041"/>
    </location>
</feature>
<dbReference type="EMBL" id="OIVN01004891">
    <property type="protein sequence ID" value="SPD19846.1"/>
    <property type="molecule type" value="Genomic_DNA"/>
</dbReference>
<feature type="repeat" description="PPR" evidence="10">
    <location>
        <begin position="972"/>
        <end position="1006"/>
    </location>
</feature>
<accession>A0A2N9I1A9</accession>
<dbReference type="Pfam" id="PF12854">
    <property type="entry name" value="PPR_1"/>
    <property type="match status" value="2"/>
</dbReference>
<evidence type="ECO:0000256" key="8">
    <source>
        <dbReference type="ARBA" id="ARBA00023163"/>
    </source>
</evidence>
<evidence type="ECO:0000256" key="3">
    <source>
        <dbReference type="ARBA" id="ARBA00012418"/>
    </source>
</evidence>
<feature type="repeat" description="PPR" evidence="10">
    <location>
        <begin position="692"/>
        <end position="726"/>
    </location>
</feature>
<dbReference type="Gene3D" id="1.10.150.20">
    <property type="entry name" value="5' to 3' exonuclease, C-terminal subdomain"/>
    <property type="match status" value="2"/>
</dbReference>
<feature type="repeat" description="PPR" evidence="10">
    <location>
        <begin position="1182"/>
        <end position="1216"/>
    </location>
</feature>
<dbReference type="EC" id="2.7.7.6" evidence="3"/>
<gene>
    <name evidence="13" type="ORF">FSB_LOCUS47728</name>
</gene>
<feature type="repeat" description="PPR" evidence="10">
    <location>
        <begin position="762"/>
        <end position="796"/>
    </location>
</feature>
<sequence length="1252" mass="141814">MGYSHDFNFIPKHLNSWLPALLSFSGNYNYATAAEAIGSEEDLSSDEVQEQLVVESQIQNKLESEAWEEAAKSGAAAVNLVAGDKAVDVYSEIAARVLDIMRKDAEKDPASNPNALHARLLINQVKYEVGDGTCIRFWKDLWCGEYTLQEAFPDLFRIARDKDALVSAHFQVRDGQIHWSLDFVRAAQDWELESIASFLDLLYSTKVKGIGPDVMLWLHSLQKGFTVRSFFRVLSRIGGCSFPWKSIWQPKVPLRVSFFVWVAALGKILTAENLRKRHIILVSWCCLCKMDGETVDHLLLHCPFSREVWDMILALFGVQWVMPRTIIELLACWQGCFGRHKLHGIWNCIPHCLLWCLWRERNSRQFEGTARSLSDLKTIVLNTLFAWVDRKLVKQTVMTSVYGVTYVDARDQIKKILKERCAIADDSQLFGAACYAAKTTLNALGEMFEAAGSIMSWLGDCAKIMVKQQRTAFPPNFVHSLDSSHTMMTAVACKKEGLNFTGVHDSYWTHAYDVDEMNRILREKFVELYGAPIMHVILNSRFMVSHVLAGKRRFKDLHLLINQMVEEGGSGSAPSLCELLLNSFQGWDSNIVVWDMLAFAYSRFDMVQDALFVLAKMKNLNLRASIQTYNSLLYNLRHTDIMWDVHNEIKVGGTPENEYTNSILIHGLCEQSKLQDAVSFLQNADGKDTGLSVVSFNTIMTRFCKLGFVDVAKSFFCLMLKYGLLPDSYSYNILIHGLCVAGSMEEALEFKNDMEKHGVEPDVVTYNILAKGFHLLGSMSGAWKVIQDMLLKGFNPDLVTYTILICGHCQAGNIEEGLKLQEEMLSQGFQLSIISYSVLLSCLCKSARVEEALILLSEMEAVGLKSDIITYSILIHGLCKKGDVQRAIQLYEEMCSREIFPNHFTHSAILLGLCEKGNISEARKYFDNLITSDLVEDIVLYNIMMDGYVKVGDIAEAVQLYQKLTEQKITPSIVTFNTLIHGFCKNNKLDEAWRLMDTFKLHGLVPSVVTYTTLMNACCEVGNVHGMLELLREMEAKAVMPTHVTYTVVIKGLCKQWKLQESVQLLEDMRAKDLTPDQITYNTIIQCFCKARDMRKAFQLHNEMLLHNLEPTPVTYNVLINGLCVYGDLKDADSLLLSLENRKVNLTKVAYTTIVKAHCAKGDVSKAVIFFRQMVEKGFKISVRDYSAVINRLCKRYLINEAKYFFCMMLSDGISPDQEICEVMLKAFHQEGDLDSFFELLAEIIKCGLLPD</sequence>
<dbReference type="InterPro" id="IPR002092">
    <property type="entry name" value="DNA-dir_Rpol_phage-type"/>
</dbReference>
<feature type="repeat" description="PPR" evidence="10">
    <location>
        <begin position="797"/>
        <end position="831"/>
    </location>
</feature>
<comment type="catalytic activity">
    <reaction evidence="9">
        <text>RNA(n) + a ribonucleoside 5'-triphosphate = RNA(n+1) + diphosphate</text>
        <dbReference type="Rhea" id="RHEA:21248"/>
        <dbReference type="Rhea" id="RHEA-COMP:14527"/>
        <dbReference type="Rhea" id="RHEA-COMP:17342"/>
        <dbReference type="ChEBI" id="CHEBI:33019"/>
        <dbReference type="ChEBI" id="CHEBI:61557"/>
        <dbReference type="ChEBI" id="CHEBI:140395"/>
        <dbReference type="EC" id="2.7.7.6"/>
    </reaction>
</comment>
<reference evidence="13" key="1">
    <citation type="submission" date="2018-02" db="EMBL/GenBank/DDBJ databases">
        <authorList>
            <person name="Cohen D.B."/>
            <person name="Kent A.D."/>
        </authorList>
    </citation>
    <scope>NUCLEOTIDE SEQUENCE</scope>
</reference>
<evidence type="ECO:0000256" key="2">
    <source>
        <dbReference type="ARBA" id="ARBA00009493"/>
    </source>
</evidence>
<evidence type="ECO:0000256" key="7">
    <source>
        <dbReference type="ARBA" id="ARBA00022737"/>
    </source>
</evidence>
<dbReference type="PANTHER" id="PTHR47447">
    <property type="entry name" value="OS03G0856100 PROTEIN"/>
    <property type="match status" value="1"/>
</dbReference>
<dbReference type="GO" id="GO:0000428">
    <property type="term" value="C:DNA-directed RNA polymerase complex"/>
    <property type="evidence" value="ECO:0007669"/>
    <property type="project" value="UniProtKB-KW"/>
</dbReference>
<dbReference type="GO" id="GO:0006351">
    <property type="term" value="P:DNA-templated transcription"/>
    <property type="evidence" value="ECO:0007669"/>
    <property type="project" value="InterPro"/>
</dbReference>
<dbReference type="GO" id="GO:0003677">
    <property type="term" value="F:DNA binding"/>
    <property type="evidence" value="ECO:0007669"/>
    <property type="project" value="InterPro"/>
</dbReference>
<evidence type="ECO:0000256" key="1">
    <source>
        <dbReference type="ARBA" id="ARBA00007626"/>
    </source>
</evidence>
<keyword evidence="8" id="KW-0804">Transcription</keyword>
<feature type="repeat" description="PPR" evidence="10">
    <location>
        <begin position="867"/>
        <end position="901"/>
    </location>
</feature>
<dbReference type="NCBIfam" id="TIGR00756">
    <property type="entry name" value="PPR"/>
    <property type="match status" value="14"/>
</dbReference>
<dbReference type="InterPro" id="IPR002885">
    <property type="entry name" value="PPR_rpt"/>
</dbReference>
<feature type="domain" description="Reverse transcriptase zinc-binding" evidence="12">
    <location>
        <begin position="225"/>
        <end position="309"/>
    </location>
</feature>
<dbReference type="PROSITE" id="PS00489">
    <property type="entry name" value="RNA_POL_PHAGE_2"/>
    <property type="match status" value="1"/>
</dbReference>
<feature type="repeat" description="PPR" evidence="10">
    <location>
        <begin position="1147"/>
        <end position="1181"/>
    </location>
</feature>
<name>A0A2N9I1A9_FAGSY</name>
<dbReference type="AlphaFoldDB" id="A0A2N9I1A9"/>
<feature type="repeat" description="PPR" evidence="10">
    <location>
        <begin position="1112"/>
        <end position="1146"/>
    </location>
</feature>
<protein>
    <recommendedName>
        <fullName evidence="3">DNA-directed RNA polymerase</fullName>
        <ecNumber evidence="3">2.7.7.6</ecNumber>
    </recommendedName>
</protein>
<evidence type="ECO:0000256" key="10">
    <source>
        <dbReference type="PROSITE-ProRule" id="PRU00708"/>
    </source>
</evidence>
<dbReference type="Pfam" id="PF13966">
    <property type="entry name" value="zf-RVT"/>
    <property type="match status" value="1"/>
</dbReference>
<dbReference type="SUPFAM" id="SSF81901">
    <property type="entry name" value="HCP-like"/>
    <property type="match status" value="1"/>
</dbReference>
<dbReference type="PROSITE" id="PS51375">
    <property type="entry name" value="PPR"/>
    <property type="match status" value="16"/>
</dbReference>
<dbReference type="InterPro" id="IPR046950">
    <property type="entry name" value="DNA-dir_Rpol_C_phage-type"/>
</dbReference>
<organism evidence="13">
    <name type="scientific">Fagus sylvatica</name>
    <name type="common">Beechnut</name>
    <dbReference type="NCBI Taxonomy" id="28930"/>
    <lineage>
        <taxon>Eukaryota</taxon>
        <taxon>Viridiplantae</taxon>
        <taxon>Streptophyta</taxon>
        <taxon>Embryophyta</taxon>
        <taxon>Tracheophyta</taxon>
        <taxon>Spermatophyta</taxon>
        <taxon>Magnoliopsida</taxon>
        <taxon>eudicotyledons</taxon>
        <taxon>Gunneridae</taxon>
        <taxon>Pentapetalae</taxon>
        <taxon>rosids</taxon>
        <taxon>fabids</taxon>
        <taxon>Fagales</taxon>
        <taxon>Fagaceae</taxon>
        <taxon>Fagus</taxon>
    </lineage>
</organism>
<feature type="repeat" description="PPR" evidence="10">
    <location>
        <begin position="832"/>
        <end position="866"/>
    </location>
</feature>
<keyword evidence="7" id="KW-0677">Repeat</keyword>
<dbReference type="InterPro" id="IPR026960">
    <property type="entry name" value="RVT-Znf"/>
</dbReference>
<feature type="repeat" description="PPR" evidence="10">
    <location>
        <begin position="727"/>
        <end position="761"/>
    </location>
</feature>
<feature type="repeat" description="PPR" evidence="10">
    <location>
        <begin position="1042"/>
        <end position="1076"/>
    </location>
</feature>
<comment type="similarity">
    <text evidence="1">Belongs to the PPR family. P subfamily.</text>
</comment>
<evidence type="ECO:0000256" key="5">
    <source>
        <dbReference type="ARBA" id="ARBA00022679"/>
    </source>
</evidence>
<keyword evidence="6" id="KW-0548">Nucleotidyltransferase</keyword>
<evidence type="ECO:0000256" key="9">
    <source>
        <dbReference type="ARBA" id="ARBA00048552"/>
    </source>
</evidence>
<dbReference type="Gene3D" id="1.25.40.10">
    <property type="entry name" value="Tetratricopeptide repeat domain"/>
    <property type="match status" value="8"/>
</dbReference>
<dbReference type="GO" id="GO:0003899">
    <property type="term" value="F:DNA-directed RNA polymerase activity"/>
    <property type="evidence" value="ECO:0007669"/>
    <property type="project" value="UniProtKB-EC"/>
</dbReference>
<dbReference type="InterPro" id="IPR043502">
    <property type="entry name" value="DNA/RNA_pol_sf"/>
</dbReference>
<dbReference type="SUPFAM" id="SSF56672">
    <property type="entry name" value="DNA/RNA polymerases"/>
    <property type="match status" value="2"/>
</dbReference>
<proteinExistence type="inferred from homology"/>
<feature type="repeat" description="PPR" evidence="10">
    <location>
        <begin position="937"/>
        <end position="971"/>
    </location>
</feature>
<keyword evidence="4" id="KW-0240">DNA-directed RNA polymerase</keyword>
<evidence type="ECO:0000313" key="13">
    <source>
        <dbReference type="EMBL" id="SPD19846.1"/>
    </source>
</evidence>
<dbReference type="InterPro" id="IPR011990">
    <property type="entry name" value="TPR-like_helical_dom_sf"/>
</dbReference>
<dbReference type="Pfam" id="PF13041">
    <property type="entry name" value="PPR_2"/>
    <property type="match status" value="5"/>
</dbReference>
<comment type="similarity">
    <text evidence="2">Belongs to the phage and mitochondrial RNA polymerase family.</text>
</comment>
<feature type="domain" description="DNA-directed RNA polymerase C-terminal" evidence="11">
    <location>
        <begin position="466"/>
        <end position="538"/>
    </location>
</feature>
<feature type="repeat" description="PPR" evidence="10">
    <location>
        <begin position="1217"/>
        <end position="1251"/>
    </location>
</feature>
<keyword evidence="5" id="KW-0808">Transferase</keyword>
<feature type="repeat" description="PPR" evidence="10">
    <location>
        <begin position="902"/>
        <end position="936"/>
    </location>
</feature>